<sequence>MLPYLVSNHRVIRVNWRGHAPNRNYTQDFGVEEQVSDTISLLQALGVKQFYLVSHSHGGWPALEIADKLGKDRVLRLLMIDQIMTPPPKEFAAGLEAMQDPGTWLAARKSLFENWLAGSSNKDVHDHLAYCMGSYGHQMWSLSCKVIAEAYRTHRSPMDRMRAIVNPPSIRHVFSHPLDAPEYRQLHDSFSKAHPWFSYTDLKGETHFPSVEVPQKVCEELEDLIGSGKNPLRRGSL</sequence>
<dbReference type="InterPro" id="IPR050228">
    <property type="entry name" value="Carboxylesterase_BioH"/>
</dbReference>
<dbReference type="InterPro" id="IPR029058">
    <property type="entry name" value="AB_hydrolase_fold"/>
</dbReference>
<dbReference type="InterPro" id="IPR000073">
    <property type="entry name" value="AB_hydrolase_1"/>
</dbReference>
<organism evidence="2 3">
    <name type="scientific">Aspergillus sclerotialis</name>
    <dbReference type="NCBI Taxonomy" id="2070753"/>
    <lineage>
        <taxon>Eukaryota</taxon>
        <taxon>Fungi</taxon>
        <taxon>Dikarya</taxon>
        <taxon>Ascomycota</taxon>
        <taxon>Pezizomycotina</taxon>
        <taxon>Eurotiomycetes</taxon>
        <taxon>Eurotiomycetidae</taxon>
        <taxon>Eurotiales</taxon>
        <taxon>Aspergillaceae</taxon>
        <taxon>Aspergillus</taxon>
        <taxon>Aspergillus subgen. Polypaecilum</taxon>
    </lineage>
</organism>
<proteinExistence type="predicted"/>
<dbReference type="EMBL" id="MVGC01000150">
    <property type="protein sequence ID" value="RJE22801.1"/>
    <property type="molecule type" value="Genomic_DNA"/>
</dbReference>
<feature type="domain" description="AB hydrolase-1" evidence="1">
    <location>
        <begin position="2"/>
        <end position="124"/>
    </location>
</feature>
<dbReference type="Pfam" id="PF00561">
    <property type="entry name" value="Abhydrolase_1"/>
    <property type="match status" value="1"/>
</dbReference>
<dbReference type="AlphaFoldDB" id="A0A3A3A0F5"/>
<evidence type="ECO:0000313" key="2">
    <source>
        <dbReference type="EMBL" id="RJE22801.1"/>
    </source>
</evidence>
<protein>
    <submittedName>
        <fullName evidence="2">Alpha/beta hydrolase fold protein</fullName>
    </submittedName>
</protein>
<dbReference type="Gene3D" id="1.10.210.20">
    <property type="match status" value="1"/>
</dbReference>
<dbReference type="Gene3D" id="3.40.50.1820">
    <property type="entry name" value="alpha/beta hydrolase"/>
    <property type="match status" value="1"/>
</dbReference>
<dbReference type="SUPFAM" id="SSF53474">
    <property type="entry name" value="alpha/beta-Hydrolases"/>
    <property type="match status" value="1"/>
</dbReference>
<keyword evidence="2" id="KW-0378">Hydrolase</keyword>
<accession>A0A3A3A0F5</accession>
<reference evidence="3" key="1">
    <citation type="submission" date="2017-02" db="EMBL/GenBank/DDBJ databases">
        <authorList>
            <person name="Tafer H."/>
            <person name="Lopandic K."/>
        </authorList>
    </citation>
    <scope>NUCLEOTIDE SEQUENCE [LARGE SCALE GENOMIC DNA]</scope>
    <source>
        <strain evidence="3">CBS 366.77</strain>
    </source>
</reference>
<comment type="caution">
    <text evidence="2">The sequence shown here is derived from an EMBL/GenBank/DDBJ whole genome shotgun (WGS) entry which is preliminary data.</text>
</comment>
<dbReference type="GO" id="GO:0016787">
    <property type="term" value="F:hydrolase activity"/>
    <property type="evidence" value="ECO:0007669"/>
    <property type="project" value="UniProtKB-KW"/>
</dbReference>
<dbReference type="PANTHER" id="PTHR43194:SF2">
    <property type="entry name" value="PEROXISOMAL MEMBRANE PROTEIN LPX1"/>
    <property type="match status" value="1"/>
</dbReference>
<dbReference type="Proteomes" id="UP000266188">
    <property type="component" value="Unassembled WGS sequence"/>
</dbReference>
<evidence type="ECO:0000313" key="3">
    <source>
        <dbReference type="Proteomes" id="UP000266188"/>
    </source>
</evidence>
<name>A0A3A3A0F5_9EURO</name>
<keyword evidence="3" id="KW-1185">Reference proteome</keyword>
<dbReference type="STRING" id="2070753.A0A3A3A0F5"/>
<dbReference type="OrthoDB" id="408373at2759"/>
<evidence type="ECO:0000259" key="1">
    <source>
        <dbReference type="Pfam" id="PF00561"/>
    </source>
</evidence>
<gene>
    <name evidence="2" type="ORF">PHISCL_04859</name>
</gene>
<dbReference type="PANTHER" id="PTHR43194">
    <property type="entry name" value="HYDROLASE ALPHA/BETA FOLD FAMILY"/>
    <property type="match status" value="1"/>
</dbReference>